<dbReference type="CDD" id="cd06261">
    <property type="entry name" value="TM_PBP2"/>
    <property type="match status" value="1"/>
</dbReference>
<name>A0ABT5XET7_9EURY</name>
<keyword evidence="12" id="KW-1185">Reference proteome</keyword>
<dbReference type="Pfam" id="PF00528">
    <property type="entry name" value="BPD_transp_1"/>
    <property type="match status" value="1"/>
</dbReference>
<keyword evidence="3 9" id="KW-0813">Transport</keyword>
<dbReference type="PANTHER" id="PTHR30183">
    <property type="entry name" value="MOLYBDENUM TRANSPORT SYSTEM PERMEASE PROTEIN MODB"/>
    <property type="match status" value="1"/>
</dbReference>
<reference evidence="11 12" key="1">
    <citation type="submission" date="2023-03" db="EMBL/GenBank/DDBJ databases">
        <title>Whole genome sequencing of Methanotrichaceae archaeon M04Ac.</title>
        <authorList>
            <person name="Khomyakova M.A."/>
            <person name="Merkel A.Y."/>
            <person name="Slobodkin A.I."/>
        </authorList>
    </citation>
    <scope>NUCLEOTIDE SEQUENCE [LARGE SCALE GENOMIC DNA]</scope>
    <source>
        <strain evidence="11 12">M04Ac</strain>
    </source>
</reference>
<evidence type="ECO:0000256" key="1">
    <source>
        <dbReference type="ARBA" id="ARBA00004651"/>
    </source>
</evidence>
<feature type="transmembrane region" description="Helical" evidence="9">
    <location>
        <begin position="72"/>
        <end position="96"/>
    </location>
</feature>
<sequence>MVSSQFERRFGWRRIKEEGISGVRRRALKVGLALLLVLAAAFIALPVASLFIKSASGMAFQSLRDPVVTDALTLSLFTATITVVIVIILGTPLSYLNARFDYPGKEIADSLIELPVIMPPMVGGIALLMAFGRMGVLGQHLHAGGVNIAFTTVAVVVAQVFVSMPFYLRQARISFEDVDLVFENAARTLGASRTRVFFTVTLPIATNGLISGAIMAFARALGEFGATIMFAGNFQGRTQTMPLAIYTAMQGDLKISLCLALILVAFSFAIIALVKILTRRMYKNDVRN</sequence>
<feature type="transmembrane region" description="Helical" evidence="9">
    <location>
        <begin position="116"/>
        <end position="136"/>
    </location>
</feature>
<evidence type="ECO:0000256" key="8">
    <source>
        <dbReference type="ARBA" id="ARBA00023136"/>
    </source>
</evidence>
<evidence type="ECO:0000256" key="3">
    <source>
        <dbReference type="ARBA" id="ARBA00022448"/>
    </source>
</evidence>
<proteinExistence type="inferred from homology"/>
<dbReference type="EMBL" id="JARFPL010000016">
    <property type="protein sequence ID" value="MDF0593225.1"/>
    <property type="molecule type" value="Genomic_DNA"/>
</dbReference>
<evidence type="ECO:0000256" key="9">
    <source>
        <dbReference type="RuleBase" id="RU363032"/>
    </source>
</evidence>
<evidence type="ECO:0000256" key="2">
    <source>
        <dbReference type="ARBA" id="ARBA00009306"/>
    </source>
</evidence>
<dbReference type="PANTHER" id="PTHR30183:SF3">
    <property type="entry name" value="MOLYBDENUM TRANSPORT SYSTEM PERMEASE PROTEIN MODB"/>
    <property type="match status" value="1"/>
</dbReference>
<keyword evidence="8 9" id="KW-0472">Membrane</keyword>
<evidence type="ECO:0000256" key="4">
    <source>
        <dbReference type="ARBA" id="ARBA00022475"/>
    </source>
</evidence>
<gene>
    <name evidence="11" type="ORF">P0O24_06480</name>
</gene>
<organism evidence="11 12">
    <name type="scientific">Candidatus Methanocrinis alkalitolerans</name>
    <dbReference type="NCBI Taxonomy" id="3033395"/>
    <lineage>
        <taxon>Archaea</taxon>
        <taxon>Methanobacteriati</taxon>
        <taxon>Methanobacteriota</taxon>
        <taxon>Stenosarchaea group</taxon>
        <taxon>Methanomicrobia</taxon>
        <taxon>Methanotrichales</taxon>
        <taxon>Methanotrichaceae</taxon>
        <taxon>Methanocrinis</taxon>
    </lineage>
</organism>
<keyword evidence="4" id="KW-1003">Cell membrane</keyword>
<dbReference type="InterPro" id="IPR011867">
    <property type="entry name" value="ModB_ABC"/>
</dbReference>
<keyword evidence="5" id="KW-0500">Molybdenum</keyword>
<feature type="transmembrane region" description="Helical" evidence="9">
    <location>
        <begin position="148"/>
        <end position="168"/>
    </location>
</feature>
<dbReference type="Proteomes" id="UP001215956">
    <property type="component" value="Unassembled WGS sequence"/>
</dbReference>
<dbReference type="InterPro" id="IPR035906">
    <property type="entry name" value="MetI-like_sf"/>
</dbReference>
<feature type="domain" description="ABC transmembrane type-1" evidence="10">
    <location>
        <begin position="72"/>
        <end position="274"/>
    </location>
</feature>
<dbReference type="PROSITE" id="PS50928">
    <property type="entry name" value="ABC_TM1"/>
    <property type="match status" value="1"/>
</dbReference>
<dbReference type="InterPro" id="IPR000515">
    <property type="entry name" value="MetI-like"/>
</dbReference>
<evidence type="ECO:0000313" key="12">
    <source>
        <dbReference type="Proteomes" id="UP001215956"/>
    </source>
</evidence>
<evidence type="ECO:0000256" key="7">
    <source>
        <dbReference type="ARBA" id="ARBA00022989"/>
    </source>
</evidence>
<dbReference type="NCBIfam" id="TIGR01581">
    <property type="entry name" value="Mo_ABC_porter"/>
    <property type="match status" value="1"/>
</dbReference>
<feature type="transmembrane region" description="Helical" evidence="9">
    <location>
        <begin position="196"/>
        <end position="218"/>
    </location>
</feature>
<evidence type="ECO:0000259" key="10">
    <source>
        <dbReference type="PROSITE" id="PS50928"/>
    </source>
</evidence>
<comment type="caution">
    <text evidence="11">The sequence shown here is derived from an EMBL/GenBank/DDBJ whole genome shotgun (WGS) entry which is preliminary data.</text>
</comment>
<feature type="transmembrane region" description="Helical" evidence="9">
    <location>
        <begin position="253"/>
        <end position="274"/>
    </location>
</feature>
<evidence type="ECO:0000256" key="6">
    <source>
        <dbReference type="ARBA" id="ARBA00022692"/>
    </source>
</evidence>
<accession>A0ABT5XET7</accession>
<keyword evidence="6 9" id="KW-0812">Transmembrane</keyword>
<dbReference type="NCBIfam" id="TIGR02141">
    <property type="entry name" value="modB_ABC"/>
    <property type="match status" value="1"/>
</dbReference>
<evidence type="ECO:0000256" key="5">
    <source>
        <dbReference type="ARBA" id="ARBA00022505"/>
    </source>
</evidence>
<dbReference type="RefSeq" id="WP_316968930.1">
    <property type="nucleotide sequence ID" value="NZ_JARFPL010000016.1"/>
</dbReference>
<dbReference type="SUPFAM" id="SSF161098">
    <property type="entry name" value="MetI-like"/>
    <property type="match status" value="1"/>
</dbReference>
<evidence type="ECO:0000313" key="11">
    <source>
        <dbReference type="EMBL" id="MDF0593225.1"/>
    </source>
</evidence>
<dbReference type="InterPro" id="IPR006469">
    <property type="entry name" value="NifC_ABC_porter"/>
</dbReference>
<keyword evidence="7 9" id="KW-1133">Transmembrane helix</keyword>
<comment type="subcellular location">
    <subcellularLocation>
        <location evidence="1 9">Cell membrane</location>
        <topology evidence="1 9">Multi-pass membrane protein</topology>
    </subcellularLocation>
</comment>
<dbReference type="Gene3D" id="1.10.3720.10">
    <property type="entry name" value="MetI-like"/>
    <property type="match status" value="1"/>
</dbReference>
<protein>
    <submittedName>
        <fullName evidence="11">ABC transporter permease</fullName>
    </submittedName>
</protein>
<comment type="similarity">
    <text evidence="2 9">Belongs to the binding-protein-dependent transport system permease family.</text>
</comment>
<feature type="transmembrane region" description="Helical" evidence="9">
    <location>
        <begin position="30"/>
        <end position="52"/>
    </location>
</feature>